<feature type="region of interest" description="Disordered" evidence="1">
    <location>
        <begin position="29"/>
        <end position="68"/>
    </location>
</feature>
<name>A0A4U1FFX2_MONMO</name>
<dbReference type="Proteomes" id="UP000308365">
    <property type="component" value="Unassembled WGS sequence"/>
</dbReference>
<organism evidence="2 3">
    <name type="scientific">Monodon monoceros</name>
    <name type="common">Narwhal</name>
    <name type="synonym">Ceratodon monodon</name>
    <dbReference type="NCBI Taxonomy" id="40151"/>
    <lineage>
        <taxon>Eukaryota</taxon>
        <taxon>Metazoa</taxon>
        <taxon>Chordata</taxon>
        <taxon>Craniata</taxon>
        <taxon>Vertebrata</taxon>
        <taxon>Euteleostomi</taxon>
        <taxon>Mammalia</taxon>
        <taxon>Eutheria</taxon>
        <taxon>Laurasiatheria</taxon>
        <taxon>Artiodactyla</taxon>
        <taxon>Whippomorpha</taxon>
        <taxon>Cetacea</taxon>
        <taxon>Odontoceti</taxon>
        <taxon>Monodontidae</taxon>
        <taxon>Monodon</taxon>
    </lineage>
</organism>
<evidence type="ECO:0000313" key="3">
    <source>
        <dbReference type="Proteomes" id="UP000308365"/>
    </source>
</evidence>
<gene>
    <name evidence="2" type="ORF">EI555_017072</name>
</gene>
<sequence length="83" mass="9129">MTRTESSLGTRGLKEALALAPLLINHTSAEQKAKLHRRGPKSGARSSPELCPIANPNPTSGRQGVWIGERYGRGSTWKRYTRD</sequence>
<protein>
    <submittedName>
        <fullName evidence="2">Uncharacterized protein</fullName>
    </submittedName>
</protein>
<comment type="caution">
    <text evidence="2">The sequence shown here is derived from an EMBL/GenBank/DDBJ whole genome shotgun (WGS) entry which is preliminary data.</text>
</comment>
<evidence type="ECO:0000313" key="2">
    <source>
        <dbReference type="EMBL" id="TKC48658.1"/>
    </source>
</evidence>
<dbReference type="AlphaFoldDB" id="A0A4U1FFX2"/>
<proteinExistence type="predicted"/>
<accession>A0A4U1FFX2</accession>
<dbReference type="EMBL" id="RWIC01000151">
    <property type="protein sequence ID" value="TKC48658.1"/>
    <property type="molecule type" value="Genomic_DNA"/>
</dbReference>
<feature type="non-terminal residue" evidence="2">
    <location>
        <position position="83"/>
    </location>
</feature>
<evidence type="ECO:0000256" key="1">
    <source>
        <dbReference type="SAM" id="MobiDB-lite"/>
    </source>
</evidence>
<reference evidence="3" key="1">
    <citation type="journal article" date="2019" name="IScience">
        <title>Narwhal Genome Reveals Long-Term Low Genetic Diversity despite Current Large Abundance Size.</title>
        <authorList>
            <person name="Westbury M.V."/>
            <person name="Petersen B."/>
            <person name="Garde E."/>
            <person name="Heide-Jorgensen M.P."/>
            <person name="Lorenzen E.D."/>
        </authorList>
    </citation>
    <scope>NUCLEOTIDE SEQUENCE [LARGE SCALE GENOMIC DNA]</scope>
</reference>